<evidence type="ECO:0000256" key="6">
    <source>
        <dbReference type="ARBA" id="ARBA00023004"/>
    </source>
</evidence>
<keyword evidence="3 7" id="KW-0479">Metal-binding</keyword>
<dbReference type="InterPro" id="IPR038352">
    <property type="entry name" value="Imelysin_sf"/>
</dbReference>
<keyword evidence="4" id="KW-0732">Signal</keyword>
<dbReference type="Proteomes" id="UP000535020">
    <property type="component" value="Unassembled WGS sequence"/>
</dbReference>
<dbReference type="Pfam" id="PF03150">
    <property type="entry name" value="CCP_MauG"/>
    <property type="match status" value="1"/>
</dbReference>
<dbReference type="EMBL" id="JACBJI010000005">
    <property type="protein sequence ID" value="NYA71830.1"/>
    <property type="molecule type" value="Genomic_DNA"/>
</dbReference>
<dbReference type="GO" id="GO:0009055">
    <property type="term" value="F:electron transfer activity"/>
    <property type="evidence" value="ECO:0007669"/>
    <property type="project" value="InterPro"/>
</dbReference>
<dbReference type="InterPro" id="IPR009056">
    <property type="entry name" value="Cyt_c-like_dom"/>
</dbReference>
<reference evidence="9 10" key="1">
    <citation type="submission" date="2020-07" db="EMBL/GenBank/DDBJ databases">
        <authorList>
            <person name="Sun Q."/>
        </authorList>
    </citation>
    <scope>NUCLEOTIDE SEQUENCE [LARGE SCALE GENOMIC DNA]</scope>
    <source>
        <strain evidence="9 10">MAH-1</strain>
    </source>
</reference>
<dbReference type="Gene3D" id="1.20.1420.20">
    <property type="entry name" value="M75 peptidase, HXXE motif"/>
    <property type="match status" value="1"/>
</dbReference>
<evidence type="ECO:0000256" key="2">
    <source>
        <dbReference type="ARBA" id="ARBA00022617"/>
    </source>
</evidence>
<dbReference type="Gene3D" id="1.10.760.10">
    <property type="entry name" value="Cytochrome c-like domain"/>
    <property type="match status" value="2"/>
</dbReference>
<dbReference type="GO" id="GO:0004130">
    <property type="term" value="F:cytochrome-c peroxidase activity"/>
    <property type="evidence" value="ECO:0007669"/>
    <property type="project" value="TreeGrafter"/>
</dbReference>
<dbReference type="AlphaFoldDB" id="A0A7Y8Y3U6"/>
<dbReference type="InterPro" id="IPR004852">
    <property type="entry name" value="Di-haem_cyt_c_peroxidsae"/>
</dbReference>
<dbReference type="SUPFAM" id="SSF46626">
    <property type="entry name" value="Cytochrome c"/>
    <property type="match status" value="2"/>
</dbReference>
<evidence type="ECO:0000259" key="8">
    <source>
        <dbReference type="PROSITE" id="PS51007"/>
    </source>
</evidence>
<dbReference type="InterPro" id="IPR036909">
    <property type="entry name" value="Cyt_c-like_dom_sf"/>
</dbReference>
<evidence type="ECO:0000256" key="1">
    <source>
        <dbReference type="ARBA" id="ARBA00004196"/>
    </source>
</evidence>
<dbReference type="PROSITE" id="PS51007">
    <property type="entry name" value="CYTC"/>
    <property type="match status" value="1"/>
</dbReference>
<keyword evidence="5" id="KW-0560">Oxidoreductase</keyword>
<dbReference type="PANTHER" id="PTHR30600">
    <property type="entry name" value="CYTOCHROME C PEROXIDASE-RELATED"/>
    <property type="match status" value="1"/>
</dbReference>
<dbReference type="GO" id="GO:0020037">
    <property type="term" value="F:heme binding"/>
    <property type="evidence" value="ECO:0007669"/>
    <property type="project" value="InterPro"/>
</dbReference>
<keyword evidence="2 7" id="KW-0349">Heme</keyword>
<evidence type="ECO:0000256" key="5">
    <source>
        <dbReference type="ARBA" id="ARBA00023002"/>
    </source>
</evidence>
<evidence type="ECO:0000313" key="9">
    <source>
        <dbReference type="EMBL" id="NYA71830.1"/>
    </source>
</evidence>
<evidence type="ECO:0000256" key="4">
    <source>
        <dbReference type="ARBA" id="ARBA00022729"/>
    </source>
</evidence>
<proteinExistence type="predicted"/>
<evidence type="ECO:0000256" key="7">
    <source>
        <dbReference type="PROSITE-ProRule" id="PRU00433"/>
    </source>
</evidence>
<dbReference type="RefSeq" id="WP_176006639.1">
    <property type="nucleotide sequence ID" value="NZ_JABWMI010000014.1"/>
</dbReference>
<comment type="subcellular location">
    <subcellularLocation>
        <location evidence="1">Cell envelope</location>
    </subcellularLocation>
</comment>
<protein>
    <submittedName>
        <fullName evidence="9">C-type cytochrome</fullName>
    </submittedName>
</protein>
<name>A0A7Y8Y3U6_9FLAO</name>
<accession>A0A7Y8Y3U6</accession>
<evidence type="ECO:0000313" key="10">
    <source>
        <dbReference type="Proteomes" id="UP000535020"/>
    </source>
</evidence>
<dbReference type="GO" id="GO:0046872">
    <property type="term" value="F:metal ion binding"/>
    <property type="evidence" value="ECO:0007669"/>
    <property type="project" value="UniProtKB-KW"/>
</dbReference>
<keyword evidence="10" id="KW-1185">Reference proteome</keyword>
<evidence type="ECO:0000256" key="3">
    <source>
        <dbReference type="ARBA" id="ARBA00022723"/>
    </source>
</evidence>
<feature type="domain" description="Cytochrome c" evidence="8">
    <location>
        <begin position="456"/>
        <end position="602"/>
    </location>
</feature>
<organism evidence="9 10">
    <name type="scientific">Flavobacterium agri</name>
    <dbReference type="NCBI Taxonomy" id="2743471"/>
    <lineage>
        <taxon>Bacteria</taxon>
        <taxon>Pseudomonadati</taxon>
        <taxon>Bacteroidota</taxon>
        <taxon>Flavobacteriia</taxon>
        <taxon>Flavobacteriales</taxon>
        <taxon>Flavobacteriaceae</taxon>
        <taxon>Flavobacterium</taxon>
    </lineage>
</organism>
<keyword evidence="6 7" id="KW-0408">Iron</keyword>
<comment type="caution">
    <text evidence="9">The sequence shown here is derived from an EMBL/GenBank/DDBJ whole genome shotgun (WGS) entry which is preliminary data.</text>
</comment>
<dbReference type="PANTHER" id="PTHR30600:SF10">
    <property type="entry name" value="BLL6722 PROTEIN"/>
    <property type="match status" value="1"/>
</dbReference>
<dbReference type="GO" id="GO:0030313">
    <property type="term" value="C:cell envelope"/>
    <property type="evidence" value="ECO:0007669"/>
    <property type="project" value="UniProtKB-SubCell"/>
</dbReference>
<dbReference type="InterPro" id="IPR051395">
    <property type="entry name" value="Cytochrome_c_Peroxidase/MauG"/>
</dbReference>
<gene>
    <name evidence="9" type="ORF">HZF10_12935</name>
</gene>
<sequence>MPTPNLKKIAIPLTAIFLALIFSPASKRTEEKSSFLDKNLNQLSLQIVKLEKTASDFHTGKTSVDSLQSAVRQTRLQFKKVEFFLAFQYPEFTTEHFNGAPLLHIEKEGTQPSVIEPEGLQVLDELAFSENPSDEKATIDALSKKLFTNYKALFLGYQNNKTSQKPGTDALRLELVRIFTLGVTGFDTPGSLNALDEAKSALEGMKAYWVENYDSEKNRRIYNLFEDAIGFVSSEKSFEKFDRLTFLREYIEPLYAELAKSQESTSEILQRTSAWNNKSSTIFSDAFLNPYYFTELQADDDTPELRDLGKKLFYDTRLSNANMSCASCHAPEKAFADGYPKSQSSLPGKTVLRNAPTLLNAVYADRYFYDLRAFSLEQQAEHVIFNPEEFNTAYSSILEKLKSDPKYASDFKKVFGKKNITREAFSKALASYVLSLRSFNSEFDKYVRKESDKIPEDVKNGFNLFTGKANCATCHFAPTFSGLVPPLYSENESEILGVFTTPDAKQLQLDPDEGRLGNQIHSEKAWIYAKSFKTTTIRNAAKTAPYFHNGAYKTLEEVIDFYDQGGGEGRGISTPNQTLPPDKLNLTDKEKKDLIAFIKSLDDSGNF</sequence>